<name>A0A8J5KI55_ZINOF</name>
<dbReference type="EMBL" id="JACMSC010000017">
    <property type="protein sequence ID" value="KAG6477763.1"/>
    <property type="molecule type" value="Genomic_DNA"/>
</dbReference>
<feature type="compositionally biased region" description="Polar residues" evidence="3">
    <location>
        <begin position="279"/>
        <end position="294"/>
    </location>
</feature>
<gene>
    <name evidence="4" type="ORF">ZIOFF_061194</name>
</gene>
<comment type="caution">
    <text evidence="4">The sequence shown here is derived from an EMBL/GenBank/DDBJ whole genome shotgun (WGS) entry which is preliminary data.</text>
</comment>
<evidence type="ECO:0000256" key="1">
    <source>
        <dbReference type="ARBA" id="ARBA00004123"/>
    </source>
</evidence>
<dbReference type="CDD" id="cd11393">
    <property type="entry name" value="bHLH_AtbHLH_like"/>
    <property type="match status" value="1"/>
</dbReference>
<feature type="region of interest" description="Disordered" evidence="3">
    <location>
        <begin position="278"/>
        <end position="324"/>
    </location>
</feature>
<evidence type="ECO:0000256" key="2">
    <source>
        <dbReference type="ARBA" id="ARBA00023242"/>
    </source>
</evidence>
<dbReference type="InterPro" id="IPR045843">
    <property type="entry name" value="IND-like"/>
</dbReference>
<reference evidence="4 5" key="1">
    <citation type="submission" date="2020-08" db="EMBL/GenBank/DDBJ databases">
        <title>Plant Genome Project.</title>
        <authorList>
            <person name="Zhang R.-G."/>
        </authorList>
    </citation>
    <scope>NUCLEOTIDE SEQUENCE [LARGE SCALE GENOMIC DNA]</scope>
    <source>
        <tissue evidence="4">Rhizome</tissue>
    </source>
</reference>
<keyword evidence="5" id="KW-1185">Reference proteome</keyword>
<dbReference type="GO" id="GO:0000981">
    <property type="term" value="F:DNA-binding transcription factor activity, RNA polymerase II-specific"/>
    <property type="evidence" value="ECO:0007669"/>
    <property type="project" value="TreeGrafter"/>
</dbReference>
<dbReference type="OrthoDB" id="663846at2759"/>
<dbReference type="InterPro" id="IPR045239">
    <property type="entry name" value="bHLH95_bHLH"/>
</dbReference>
<evidence type="ECO:0000313" key="5">
    <source>
        <dbReference type="Proteomes" id="UP000734854"/>
    </source>
</evidence>
<dbReference type="GO" id="GO:0000978">
    <property type="term" value="F:RNA polymerase II cis-regulatory region sequence-specific DNA binding"/>
    <property type="evidence" value="ECO:0007669"/>
    <property type="project" value="TreeGrafter"/>
</dbReference>
<comment type="subcellular location">
    <subcellularLocation>
        <location evidence="1">Nucleus</location>
    </subcellularLocation>
</comment>
<dbReference type="GO" id="GO:0005634">
    <property type="term" value="C:nucleus"/>
    <property type="evidence" value="ECO:0007669"/>
    <property type="project" value="UniProtKB-SubCell"/>
</dbReference>
<organism evidence="4 5">
    <name type="scientific">Zingiber officinale</name>
    <name type="common">Ginger</name>
    <name type="synonym">Amomum zingiber</name>
    <dbReference type="NCBI Taxonomy" id="94328"/>
    <lineage>
        <taxon>Eukaryota</taxon>
        <taxon>Viridiplantae</taxon>
        <taxon>Streptophyta</taxon>
        <taxon>Embryophyta</taxon>
        <taxon>Tracheophyta</taxon>
        <taxon>Spermatophyta</taxon>
        <taxon>Magnoliopsida</taxon>
        <taxon>Liliopsida</taxon>
        <taxon>Zingiberales</taxon>
        <taxon>Zingiberaceae</taxon>
        <taxon>Zingiber</taxon>
    </lineage>
</organism>
<dbReference type="PANTHER" id="PTHR16223:SF171">
    <property type="entry name" value="BASIC HELIX-LOOP-HELIX (BHLH) DNA-BINDING SUPERFAMILY PROTEIN"/>
    <property type="match status" value="1"/>
</dbReference>
<dbReference type="AlphaFoldDB" id="A0A8J5KI55"/>
<dbReference type="Proteomes" id="UP000734854">
    <property type="component" value="Unassembled WGS sequence"/>
</dbReference>
<dbReference type="PANTHER" id="PTHR16223">
    <property type="entry name" value="TRANSCRIPTION FACTOR BHLH83-RELATED"/>
    <property type="match status" value="1"/>
</dbReference>
<feature type="region of interest" description="Disordered" evidence="3">
    <location>
        <begin position="46"/>
        <end position="66"/>
    </location>
</feature>
<evidence type="ECO:0000256" key="3">
    <source>
        <dbReference type="SAM" id="MobiDB-lite"/>
    </source>
</evidence>
<evidence type="ECO:0008006" key="6">
    <source>
        <dbReference type="Google" id="ProtNLM"/>
    </source>
</evidence>
<accession>A0A8J5KI55</accession>
<evidence type="ECO:0000313" key="4">
    <source>
        <dbReference type="EMBL" id="KAG6477763.1"/>
    </source>
</evidence>
<protein>
    <recommendedName>
        <fullName evidence="6">BHLH domain-containing protein</fullName>
    </recommendedName>
</protein>
<proteinExistence type="predicted"/>
<keyword evidence="2" id="KW-0539">Nucleus</keyword>
<sequence length="436" mass="48035">MRMASYMISFIWSPSSRAKENACIHSMAGEASSSSWWEIPATSVSTHDSINKWPPPSRRYSSPYDQDPASSFTNIPGLSMSSSSANISSEPVQSQLWNQALLNVGGGRDTLNHHHNDNESFLQPLNSKSLTTDQIFHGANDYLSTPLSLSSLEKLSRLQVERLSSNTSDMAINWSLAPPNPHLDHPLSPSVSSLPVTSLLADHYSTLNLADVKHDRLRSSYLSCSYDGVTIKGETNDQHQETSVNSKLCPNELLWTGTRSLSDGISFTGCLNKPLLEGSASSNRRNGRTFTATSEGKRKRPDYSSEILLKKSKHENSTASSTKAPKMKLTDKITALQQLVSPFGKTDTASVLFETYNCIKILHEQVQLLSDPYIKSSGSKDHSGWGEMARKGIAETNLDLRSKGLCLVPISCIPEDHKENCGLDYWVPAYRTCLYG</sequence>